<reference evidence="5" key="1">
    <citation type="journal article" date="2023" name="Mol. Biol. Evol.">
        <title>Third-Generation Sequencing Reveals the Adaptive Role of the Epigenome in Three Deep-Sea Polychaetes.</title>
        <authorList>
            <person name="Perez M."/>
            <person name="Aroh O."/>
            <person name="Sun Y."/>
            <person name="Lan Y."/>
            <person name="Juniper S.K."/>
            <person name="Young C.R."/>
            <person name="Angers B."/>
            <person name="Qian P.Y."/>
        </authorList>
    </citation>
    <scope>NUCLEOTIDE SEQUENCE</scope>
    <source>
        <strain evidence="5">P08H-3</strain>
    </source>
</reference>
<dbReference type="InterPro" id="IPR018247">
    <property type="entry name" value="EF_Hand_1_Ca_BS"/>
</dbReference>
<evidence type="ECO:0000259" key="4">
    <source>
        <dbReference type="PROSITE" id="PS50222"/>
    </source>
</evidence>
<keyword evidence="2" id="KW-0677">Repeat</keyword>
<dbReference type="Gene3D" id="1.10.238.10">
    <property type="entry name" value="EF-hand"/>
    <property type="match status" value="2"/>
</dbReference>
<keyword evidence="1" id="KW-0479">Metal-binding</keyword>
<dbReference type="InterPro" id="IPR011992">
    <property type="entry name" value="EF-hand-dom_pair"/>
</dbReference>
<name>A0AAD9KAC5_9ANNE</name>
<dbReference type="InterPro" id="IPR039647">
    <property type="entry name" value="EF_hand_pair_protein_CML-like"/>
</dbReference>
<proteinExistence type="predicted"/>
<dbReference type="GO" id="GO:0005509">
    <property type="term" value="F:calcium ion binding"/>
    <property type="evidence" value="ECO:0007669"/>
    <property type="project" value="InterPro"/>
</dbReference>
<dbReference type="InterPro" id="IPR002048">
    <property type="entry name" value="EF_hand_dom"/>
</dbReference>
<dbReference type="Pfam" id="PF13499">
    <property type="entry name" value="EF-hand_7"/>
    <property type="match status" value="2"/>
</dbReference>
<organism evidence="5 6">
    <name type="scientific">Paralvinella palmiformis</name>
    <dbReference type="NCBI Taxonomy" id="53620"/>
    <lineage>
        <taxon>Eukaryota</taxon>
        <taxon>Metazoa</taxon>
        <taxon>Spiralia</taxon>
        <taxon>Lophotrochozoa</taxon>
        <taxon>Annelida</taxon>
        <taxon>Polychaeta</taxon>
        <taxon>Sedentaria</taxon>
        <taxon>Canalipalpata</taxon>
        <taxon>Terebellida</taxon>
        <taxon>Terebelliformia</taxon>
        <taxon>Alvinellidae</taxon>
        <taxon>Paralvinella</taxon>
    </lineage>
</organism>
<dbReference type="SMART" id="SM00054">
    <property type="entry name" value="EFh"/>
    <property type="match status" value="4"/>
</dbReference>
<gene>
    <name evidence="5" type="ORF">LSH36_28g07058</name>
</gene>
<sequence>MSFWCPEAPIRITMASRQMTDVHNVSASTKAKIFSVFMQYDTDRDGYVTYDEAHEVLKKELGFPKEKSFRLCRMCDKNGDGKLSYEEFITFFFRVQDKSRELRSIFNEFDVNKDGYISIDEARQALTNLGFQMEEIDCLIATYDVNSDGRLQYEEFVQLWNAQ</sequence>
<dbReference type="FunFam" id="1.10.238.10:FF:000003">
    <property type="entry name" value="Calmodulin A"/>
    <property type="match status" value="1"/>
</dbReference>
<dbReference type="PROSITE" id="PS00018">
    <property type="entry name" value="EF_HAND_1"/>
    <property type="match status" value="1"/>
</dbReference>
<evidence type="ECO:0000313" key="6">
    <source>
        <dbReference type="Proteomes" id="UP001208570"/>
    </source>
</evidence>
<keyword evidence="6" id="KW-1185">Reference proteome</keyword>
<evidence type="ECO:0000256" key="3">
    <source>
        <dbReference type="ARBA" id="ARBA00022837"/>
    </source>
</evidence>
<dbReference type="PROSITE" id="PS50222">
    <property type="entry name" value="EF_HAND_2"/>
    <property type="match status" value="3"/>
</dbReference>
<dbReference type="Proteomes" id="UP001208570">
    <property type="component" value="Unassembled WGS sequence"/>
</dbReference>
<dbReference type="PANTHER" id="PTHR10891">
    <property type="entry name" value="EF-HAND CALCIUM-BINDING DOMAIN CONTAINING PROTEIN"/>
    <property type="match status" value="1"/>
</dbReference>
<feature type="domain" description="EF-hand" evidence="4">
    <location>
        <begin position="97"/>
        <end position="132"/>
    </location>
</feature>
<protein>
    <recommendedName>
        <fullName evidence="4">EF-hand domain-containing protein</fullName>
    </recommendedName>
</protein>
<feature type="domain" description="EF-hand" evidence="4">
    <location>
        <begin position="133"/>
        <end position="163"/>
    </location>
</feature>
<dbReference type="SUPFAM" id="SSF47473">
    <property type="entry name" value="EF-hand"/>
    <property type="match status" value="1"/>
</dbReference>
<dbReference type="AlphaFoldDB" id="A0AAD9KAC5"/>
<accession>A0AAD9KAC5</accession>
<evidence type="ECO:0000256" key="1">
    <source>
        <dbReference type="ARBA" id="ARBA00022723"/>
    </source>
</evidence>
<evidence type="ECO:0000256" key="2">
    <source>
        <dbReference type="ARBA" id="ARBA00022737"/>
    </source>
</evidence>
<feature type="domain" description="EF-hand" evidence="4">
    <location>
        <begin position="28"/>
        <end position="63"/>
    </location>
</feature>
<dbReference type="EMBL" id="JAODUP010000028">
    <property type="protein sequence ID" value="KAK2167420.1"/>
    <property type="molecule type" value="Genomic_DNA"/>
</dbReference>
<evidence type="ECO:0000313" key="5">
    <source>
        <dbReference type="EMBL" id="KAK2167420.1"/>
    </source>
</evidence>
<keyword evidence="3" id="KW-0106">Calcium</keyword>
<comment type="caution">
    <text evidence="5">The sequence shown here is derived from an EMBL/GenBank/DDBJ whole genome shotgun (WGS) entry which is preliminary data.</text>
</comment>